<comment type="caution">
    <text evidence="7">The sequence shown here is derived from an EMBL/GenBank/DDBJ whole genome shotgun (WGS) entry which is preliminary data.</text>
</comment>
<sequence>MLETESESDIEIRSALPKIVNRKPPTSPSDDLKNNPKKITTKAMITDALVTLNTRKGVSVYAIKKYLTEKFDVNTDKVNYLIKKSLKAGVEDGTFVQMKGIGASGSFKIANVKKPKKKKKENTDKIEKANTEPKKTKEPEKPKKMKIKKNEEDEEKPAKKKDNPVKKMVVEIIEKKTKDKNKNKMEEKSEKKEVKIKKTQVKKLAKGEQAPAEKSVAKKIRKSVGNIIKPPKMKPKSRP</sequence>
<dbReference type="GO" id="GO:0003677">
    <property type="term" value="F:DNA binding"/>
    <property type="evidence" value="ECO:0007669"/>
    <property type="project" value="UniProtKB-KW"/>
</dbReference>
<dbReference type="SMART" id="SM00526">
    <property type="entry name" value="H15"/>
    <property type="match status" value="1"/>
</dbReference>
<keyword evidence="8" id="KW-1185">Reference proteome</keyword>
<dbReference type="EMBL" id="JTDY01001278">
    <property type="protein sequence ID" value="KOB74315.1"/>
    <property type="molecule type" value="Genomic_DNA"/>
</dbReference>
<keyword evidence="2 4" id="KW-0238">DNA-binding</keyword>
<comment type="function">
    <text evidence="1">Histones H1 are necessary for the condensation of nucleosome chains into higher-order structures.</text>
</comment>
<organism evidence="7 8">
    <name type="scientific">Operophtera brumata</name>
    <name type="common">Winter moth</name>
    <name type="synonym">Phalaena brumata</name>
    <dbReference type="NCBI Taxonomy" id="104452"/>
    <lineage>
        <taxon>Eukaryota</taxon>
        <taxon>Metazoa</taxon>
        <taxon>Ecdysozoa</taxon>
        <taxon>Arthropoda</taxon>
        <taxon>Hexapoda</taxon>
        <taxon>Insecta</taxon>
        <taxon>Pterygota</taxon>
        <taxon>Neoptera</taxon>
        <taxon>Endopterygota</taxon>
        <taxon>Lepidoptera</taxon>
        <taxon>Glossata</taxon>
        <taxon>Ditrysia</taxon>
        <taxon>Geometroidea</taxon>
        <taxon>Geometridae</taxon>
        <taxon>Larentiinae</taxon>
        <taxon>Operophtera</taxon>
    </lineage>
</organism>
<keyword evidence="4" id="KW-0158">Chromosome</keyword>
<evidence type="ECO:0000256" key="3">
    <source>
        <dbReference type="ARBA" id="ARBA00023242"/>
    </source>
</evidence>
<accession>A0A0L7LFZ8</accession>
<gene>
    <name evidence="7" type="ORF">OBRU01_07416</name>
</gene>
<dbReference type="Gene3D" id="1.10.10.10">
    <property type="entry name" value="Winged helix-like DNA-binding domain superfamily/Winged helix DNA-binding domain"/>
    <property type="match status" value="1"/>
</dbReference>
<dbReference type="GO" id="GO:0030527">
    <property type="term" value="F:structural constituent of chromatin"/>
    <property type="evidence" value="ECO:0007669"/>
    <property type="project" value="InterPro"/>
</dbReference>
<protein>
    <submittedName>
        <fullName evidence="7">Histone H1</fullName>
    </submittedName>
</protein>
<feature type="compositionally biased region" description="Basic residues" evidence="5">
    <location>
        <begin position="194"/>
        <end position="204"/>
    </location>
</feature>
<dbReference type="PRINTS" id="PR00624">
    <property type="entry name" value="HISTONEH5"/>
</dbReference>
<dbReference type="CDD" id="cd00073">
    <property type="entry name" value="H15"/>
    <property type="match status" value="1"/>
</dbReference>
<comment type="subcellular location">
    <subcellularLocation>
        <location evidence="4">Nucleus</location>
    </subcellularLocation>
</comment>
<dbReference type="SUPFAM" id="SSF46785">
    <property type="entry name" value="Winged helix' DNA-binding domain"/>
    <property type="match status" value="1"/>
</dbReference>
<reference evidence="7 8" key="1">
    <citation type="journal article" date="2015" name="Genome Biol. Evol.">
        <title>The genome of winter moth (Operophtera brumata) provides a genomic perspective on sexual dimorphism and phenology.</title>
        <authorList>
            <person name="Derks M.F."/>
            <person name="Smit S."/>
            <person name="Salis L."/>
            <person name="Schijlen E."/>
            <person name="Bossers A."/>
            <person name="Mateman C."/>
            <person name="Pijl A.S."/>
            <person name="de Ridder D."/>
            <person name="Groenen M.A."/>
            <person name="Visser M.E."/>
            <person name="Megens H.J."/>
        </authorList>
    </citation>
    <scope>NUCLEOTIDE SEQUENCE [LARGE SCALE GENOMIC DNA]</scope>
    <source>
        <strain evidence="7">WM2013NL</strain>
        <tissue evidence="7">Head and thorax</tissue>
    </source>
</reference>
<dbReference type="InterPro" id="IPR036388">
    <property type="entry name" value="WH-like_DNA-bd_sf"/>
</dbReference>
<proteinExistence type="inferred from homology"/>
<keyword evidence="3 4" id="KW-0539">Nucleus</keyword>
<dbReference type="STRING" id="104452.A0A0L7LFZ8"/>
<dbReference type="GO" id="GO:0005634">
    <property type="term" value="C:nucleus"/>
    <property type="evidence" value="ECO:0007669"/>
    <property type="project" value="UniProtKB-SubCell"/>
</dbReference>
<dbReference type="GO" id="GO:0000786">
    <property type="term" value="C:nucleosome"/>
    <property type="evidence" value="ECO:0007669"/>
    <property type="project" value="InterPro"/>
</dbReference>
<evidence type="ECO:0000256" key="1">
    <source>
        <dbReference type="ARBA" id="ARBA00002809"/>
    </source>
</evidence>
<feature type="compositionally biased region" description="Basic and acidic residues" evidence="5">
    <location>
        <begin position="121"/>
        <end position="193"/>
    </location>
</feature>
<evidence type="ECO:0000256" key="5">
    <source>
        <dbReference type="SAM" id="MobiDB-lite"/>
    </source>
</evidence>
<evidence type="ECO:0000256" key="4">
    <source>
        <dbReference type="RuleBase" id="RU003894"/>
    </source>
</evidence>
<dbReference type="Proteomes" id="UP000037510">
    <property type="component" value="Unassembled WGS sequence"/>
</dbReference>
<feature type="domain" description="H15" evidence="6">
    <location>
        <begin position="37"/>
        <end position="111"/>
    </location>
</feature>
<feature type="region of interest" description="Disordered" evidence="5">
    <location>
        <begin position="112"/>
        <end position="239"/>
    </location>
</feature>
<name>A0A0L7LFZ8_OPEBR</name>
<dbReference type="GO" id="GO:0006334">
    <property type="term" value="P:nucleosome assembly"/>
    <property type="evidence" value="ECO:0007669"/>
    <property type="project" value="InterPro"/>
</dbReference>
<evidence type="ECO:0000256" key="2">
    <source>
        <dbReference type="ARBA" id="ARBA00023125"/>
    </source>
</evidence>
<evidence type="ECO:0000313" key="7">
    <source>
        <dbReference type="EMBL" id="KOB74315.1"/>
    </source>
</evidence>
<dbReference type="Pfam" id="PF00538">
    <property type="entry name" value="Linker_histone"/>
    <property type="match status" value="1"/>
</dbReference>
<feature type="region of interest" description="Disordered" evidence="5">
    <location>
        <begin position="1"/>
        <end position="36"/>
    </location>
</feature>
<dbReference type="PROSITE" id="PS51504">
    <property type="entry name" value="H15"/>
    <property type="match status" value="1"/>
</dbReference>
<comment type="similarity">
    <text evidence="4">Belongs to the histone H1/H5 family.</text>
</comment>
<dbReference type="InterPro" id="IPR005819">
    <property type="entry name" value="H1/H5"/>
</dbReference>
<evidence type="ECO:0000313" key="8">
    <source>
        <dbReference type="Proteomes" id="UP000037510"/>
    </source>
</evidence>
<dbReference type="AlphaFoldDB" id="A0A0L7LFZ8"/>
<dbReference type="InterPro" id="IPR005818">
    <property type="entry name" value="Histone_H1/H5_H15"/>
</dbReference>
<dbReference type="InterPro" id="IPR036390">
    <property type="entry name" value="WH_DNA-bd_sf"/>
</dbReference>
<evidence type="ECO:0000259" key="6">
    <source>
        <dbReference type="PROSITE" id="PS51504"/>
    </source>
</evidence>